<dbReference type="InterPro" id="IPR006187">
    <property type="entry name" value="Claudin"/>
</dbReference>
<keyword evidence="7" id="KW-0965">Cell junction</keyword>
<dbReference type="AlphaFoldDB" id="A0A1U7QZS4"/>
<dbReference type="Proteomes" id="UP000886700">
    <property type="component" value="Unplaced"/>
</dbReference>
<evidence type="ECO:0000256" key="7">
    <source>
        <dbReference type="ARBA" id="ARBA00022949"/>
    </source>
</evidence>
<feature type="transmembrane region" description="Helical" evidence="10">
    <location>
        <begin position="177"/>
        <end position="200"/>
    </location>
</feature>
<dbReference type="InterPro" id="IPR004031">
    <property type="entry name" value="PMP22/EMP/MP20/Claudin"/>
</dbReference>
<protein>
    <submittedName>
        <fullName evidence="12">Claudin-34-like</fullName>
    </submittedName>
</protein>
<dbReference type="Gene3D" id="1.20.140.150">
    <property type="match status" value="1"/>
</dbReference>
<evidence type="ECO:0000313" key="12">
    <source>
        <dbReference type="RefSeq" id="XP_005078082.1"/>
    </source>
</evidence>
<dbReference type="Pfam" id="PF13903">
    <property type="entry name" value="Claudin_2"/>
    <property type="match status" value="1"/>
</dbReference>
<dbReference type="GO" id="GO:0005886">
    <property type="term" value="C:plasma membrane"/>
    <property type="evidence" value="ECO:0007669"/>
    <property type="project" value="UniProtKB-SubCell"/>
</dbReference>
<gene>
    <name evidence="12" type="primary">LOC101822947</name>
</gene>
<evidence type="ECO:0000256" key="8">
    <source>
        <dbReference type="ARBA" id="ARBA00022989"/>
    </source>
</evidence>
<organism evidence="11 12">
    <name type="scientific">Mesocricetus auratus</name>
    <name type="common">Golden hamster</name>
    <dbReference type="NCBI Taxonomy" id="10036"/>
    <lineage>
        <taxon>Eukaryota</taxon>
        <taxon>Metazoa</taxon>
        <taxon>Chordata</taxon>
        <taxon>Craniata</taxon>
        <taxon>Vertebrata</taxon>
        <taxon>Euteleostomi</taxon>
        <taxon>Mammalia</taxon>
        <taxon>Eutheria</taxon>
        <taxon>Euarchontoglires</taxon>
        <taxon>Glires</taxon>
        <taxon>Rodentia</taxon>
        <taxon>Myomorpha</taxon>
        <taxon>Muroidea</taxon>
        <taxon>Cricetidae</taxon>
        <taxon>Cricetinae</taxon>
        <taxon>Mesocricetus</taxon>
    </lineage>
</organism>
<evidence type="ECO:0000256" key="5">
    <source>
        <dbReference type="ARBA" id="ARBA00022475"/>
    </source>
</evidence>
<dbReference type="KEGG" id="maua:101822947"/>
<keyword evidence="8 10" id="KW-1133">Transmembrane helix</keyword>
<name>A0A1U7QZS4_MESAU</name>
<evidence type="ECO:0000313" key="11">
    <source>
        <dbReference type="Proteomes" id="UP000886700"/>
    </source>
</evidence>
<keyword evidence="9 10" id="KW-0472">Membrane</keyword>
<sequence length="210" mass="23852">MVSRRASRQLGGFAAATLAWILCSVSMNLPQWRVWCFQEPMDSKPNLTLVGMWRTCVYHQEINSNILRACYQYTYQDNFIPLDIRVAQHLLLISSILGMISTVSVIVALRKLYSRSLQKKHTYNPFFFPGLLDIIASVLIFISILYNYLSIIRKEGIAFPPSFHIPHFPDTQKVGTALAMATLSSFLFLVGGTISISFTLTPRFRIHSSI</sequence>
<dbReference type="RefSeq" id="XP_005078082.1">
    <property type="nucleotide sequence ID" value="XM_005078025.2"/>
</dbReference>
<dbReference type="OrthoDB" id="9895009at2759"/>
<evidence type="ECO:0000256" key="3">
    <source>
        <dbReference type="ARBA" id="ARBA00008295"/>
    </source>
</evidence>
<evidence type="ECO:0000256" key="4">
    <source>
        <dbReference type="ARBA" id="ARBA00022427"/>
    </source>
</evidence>
<dbReference type="GO" id="GO:0005198">
    <property type="term" value="F:structural molecule activity"/>
    <property type="evidence" value="ECO:0007669"/>
    <property type="project" value="InterPro"/>
</dbReference>
<comment type="similarity">
    <text evidence="3">Belongs to the claudin family.</text>
</comment>
<accession>A0A1U7QZS4</accession>
<evidence type="ECO:0000256" key="10">
    <source>
        <dbReference type="SAM" id="Phobius"/>
    </source>
</evidence>
<keyword evidence="11" id="KW-1185">Reference proteome</keyword>
<evidence type="ECO:0000256" key="1">
    <source>
        <dbReference type="ARBA" id="ARBA00004435"/>
    </source>
</evidence>
<reference evidence="12" key="1">
    <citation type="submission" date="2025-08" db="UniProtKB">
        <authorList>
            <consortium name="RefSeq"/>
        </authorList>
    </citation>
    <scope>IDENTIFICATION</scope>
    <source>
        <tissue evidence="12">Liver</tissue>
    </source>
</reference>
<proteinExistence type="inferred from homology"/>
<evidence type="ECO:0000256" key="6">
    <source>
        <dbReference type="ARBA" id="ARBA00022692"/>
    </source>
</evidence>
<feature type="transmembrane region" description="Helical" evidence="10">
    <location>
        <begin position="86"/>
        <end position="109"/>
    </location>
</feature>
<comment type="subcellular location">
    <subcellularLocation>
        <location evidence="1">Cell junction</location>
        <location evidence="1">Tight junction</location>
    </subcellularLocation>
    <subcellularLocation>
        <location evidence="2">Cell membrane</location>
        <topology evidence="2">Multi-pass membrane protein</topology>
    </subcellularLocation>
</comment>
<dbReference type="eggNOG" id="ENOG502S127">
    <property type="taxonomic scope" value="Eukaryota"/>
</dbReference>
<keyword evidence="5" id="KW-1003">Cell membrane</keyword>
<feature type="transmembrane region" description="Helical" evidence="10">
    <location>
        <begin position="130"/>
        <end position="149"/>
    </location>
</feature>
<evidence type="ECO:0000256" key="9">
    <source>
        <dbReference type="ARBA" id="ARBA00023136"/>
    </source>
</evidence>
<keyword evidence="4" id="KW-0796">Tight junction</keyword>
<dbReference type="PANTHER" id="PTHR12002">
    <property type="entry name" value="CLAUDIN"/>
    <property type="match status" value="1"/>
</dbReference>
<dbReference type="GeneID" id="101822947"/>
<evidence type="ECO:0000256" key="2">
    <source>
        <dbReference type="ARBA" id="ARBA00004651"/>
    </source>
</evidence>
<keyword evidence="6 10" id="KW-0812">Transmembrane</keyword>
<dbReference type="GO" id="GO:0005923">
    <property type="term" value="C:bicellular tight junction"/>
    <property type="evidence" value="ECO:0007669"/>
    <property type="project" value="UniProtKB-SubCell"/>
</dbReference>